<organism evidence="8 9">
    <name type="scientific">New Jersey aster yellows phytoplasma</name>
    <dbReference type="NCBI Taxonomy" id="270520"/>
    <lineage>
        <taxon>Bacteria</taxon>
        <taxon>Bacillati</taxon>
        <taxon>Mycoplasmatota</taxon>
        <taxon>Mollicutes</taxon>
        <taxon>Acholeplasmatales</taxon>
        <taxon>Acholeplasmataceae</taxon>
        <taxon>Candidatus Phytoplasma</taxon>
        <taxon>16SrI (Aster yellows group)</taxon>
    </lineage>
</organism>
<evidence type="ECO:0000313" key="9">
    <source>
        <dbReference type="Proteomes" id="UP000220509"/>
    </source>
</evidence>
<comment type="similarity">
    <text evidence="1 7">Belongs to the universal ribosomal protein uL18 family.</text>
</comment>
<keyword evidence="4 7" id="KW-0689">Ribosomal protein</keyword>
<dbReference type="RefSeq" id="WP_011412785.1">
    <property type="nucleotide sequence ID" value="NZ_MAPF01000056.1"/>
</dbReference>
<dbReference type="NCBIfam" id="TIGR00060">
    <property type="entry name" value="L18_bact"/>
    <property type="match status" value="1"/>
</dbReference>
<comment type="subunit">
    <text evidence="7">Part of the 50S ribosomal subunit; part of the 5S rRNA/L5/L18/L25 subcomplex. Contacts the 5S and 23S rRNAs.</text>
</comment>
<proteinExistence type="inferred from homology"/>
<dbReference type="SUPFAM" id="SSF53137">
    <property type="entry name" value="Translational machinery components"/>
    <property type="match status" value="1"/>
</dbReference>
<evidence type="ECO:0000256" key="5">
    <source>
        <dbReference type="ARBA" id="ARBA00023274"/>
    </source>
</evidence>
<comment type="caution">
    <text evidence="8">The sequence shown here is derived from an EMBL/GenBank/DDBJ whole genome shotgun (WGS) entry which is preliminary data.</text>
</comment>
<dbReference type="EMBL" id="MAPF01000056">
    <property type="protein sequence ID" value="PEH36211.1"/>
    <property type="molecule type" value="Genomic_DNA"/>
</dbReference>
<keyword evidence="2 7" id="KW-0699">rRNA-binding</keyword>
<dbReference type="InterPro" id="IPR004389">
    <property type="entry name" value="Ribosomal_uL18_bac-type"/>
</dbReference>
<dbReference type="Gene3D" id="3.30.420.100">
    <property type="match status" value="1"/>
</dbReference>
<keyword evidence="5 7" id="KW-0687">Ribonucleoprotein</keyword>
<sequence length="117" mass="13080">MITKQSSNALRKKRHLRLRKIVSGTSQRPRLNVFRSNKFLYVQIIDDTKQTTLCSANSKEANVWGSNIKAAEAVGALIAKKALSQGIKNVVFDRSGYFYHGKIKALADACRKSGLHF</sequence>
<comment type="function">
    <text evidence="7">This is one of the proteins that bind and probably mediate the attachment of the 5S RNA into the large ribosomal subunit, where it forms part of the central protuberance.</text>
</comment>
<dbReference type="HAMAP" id="MF_01337_B">
    <property type="entry name" value="Ribosomal_uL18_B"/>
    <property type="match status" value="1"/>
</dbReference>
<evidence type="ECO:0000256" key="3">
    <source>
        <dbReference type="ARBA" id="ARBA00022884"/>
    </source>
</evidence>
<dbReference type="InterPro" id="IPR057268">
    <property type="entry name" value="Ribosomal_L18"/>
</dbReference>
<dbReference type="CDD" id="cd00432">
    <property type="entry name" value="Ribosomal_L18_L5e"/>
    <property type="match status" value="1"/>
</dbReference>
<keyword evidence="3 7" id="KW-0694">RNA-binding</keyword>
<reference evidence="8" key="1">
    <citation type="submission" date="2017-05" db="EMBL/GenBank/DDBJ databases">
        <title>Genome sequence of Ca. P. asteris strain NJAY.</title>
        <authorList>
            <person name="Lee I.-M."/>
            <person name="Gundersen-Rindal D."/>
            <person name="Sparks M."/>
        </authorList>
    </citation>
    <scope>NUCLEOTIDE SEQUENCE [LARGE SCALE GENOMIC DNA]</scope>
    <source>
        <strain evidence="8">NJAY</strain>
    </source>
</reference>
<dbReference type="Pfam" id="PF00861">
    <property type="entry name" value="Ribosomal_L18p"/>
    <property type="match status" value="1"/>
</dbReference>
<dbReference type="GO" id="GO:0005840">
    <property type="term" value="C:ribosome"/>
    <property type="evidence" value="ECO:0007669"/>
    <property type="project" value="UniProtKB-KW"/>
</dbReference>
<name>A0ABX4K090_9MOLU</name>
<evidence type="ECO:0000256" key="2">
    <source>
        <dbReference type="ARBA" id="ARBA00022730"/>
    </source>
</evidence>
<keyword evidence="9" id="KW-1185">Reference proteome</keyword>
<evidence type="ECO:0000313" key="8">
    <source>
        <dbReference type="EMBL" id="PEH36211.1"/>
    </source>
</evidence>
<evidence type="ECO:0000256" key="7">
    <source>
        <dbReference type="HAMAP-Rule" id="MF_01337"/>
    </source>
</evidence>
<dbReference type="PANTHER" id="PTHR12899">
    <property type="entry name" value="39S RIBOSOMAL PROTEIN L18, MITOCHONDRIAL"/>
    <property type="match status" value="1"/>
</dbReference>
<accession>A0ABX4K090</accession>
<evidence type="ECO:0000256" key="4">
    <source>
        <dbReference type="ARBA" id="ARBA00022980"/>
    </source>
</evidence>
<gene>
    <name evidence="7" type="primary">rplR</name>
    <name evidence="8" type="ORF">BBA70_02500</name>
</gene>
<evidence type="ECO:0000256" key="1">
    <source>
        <dbReference type="ARBA" id="ARBA00007116"/>
    </source>
</evidence>
<dbReference type="InterPro" id="IPR005484">
    <property type="entry name" value="Ribosomal_uL18_bac/plant/anim"/>
</dbReference>
<dbReference type="PANTHER" id="PTHR12899:SF3">
    <property type="entry name" value="LARGE RIBOSOMAL SUBUNIT PROTEIN UL18M"/>
    <property type="match status" value="1"/>
</dbReference>
<dbReference type="Proteomes" id="UP000220509">
    <property type="component" value="Unassembled WGS sequence"/>
</dbReference>
<protein>
    <recommendedName>
        <fullName evidence="6 7">Large ribosomal subunit protein uL18</fullName>
    </recommendedName>
</protein>
<evidence type="ECO:0000256" key="6">
    <source>
        <dbReference type="ARBA" id="ARBA00035197"/>
    </source>
</evidence>